<accession>A0A645B9R0</accession>
<comment type="caution">
    <text evidence="1">The sequence shown here is derived from an EMBL/GenBank/DDBJ whole genome shotgun (WGS) entry which is preliminary data.</text>
</comment>
<reference evidence="1" key="1">
    <citation type="submission" date="2019-08" db="EMBL/GenBank/DDBJ databases">
        <authorList>
            <person name="Kucharzyk K."/>
            <person name="Murdoch R.W."/>
            <person name="Higgins S."/>
            <person name="Loffler F."/>
        </authorList>
    </citation>
    <scope>NUCLEOTIDE SEQUENCE</scope>
</reference>
<organism evidence="1">
    <name type="scientific">bioreactor metagenome</name>
    <dbReference type="NCBI Taxonomy" id="1076179"/>
    <lineage>
        <taxon>unclassified sequences</taxon>
        <taxon>metagenomes</taxon>
        <taxon>ecological metagenomes</taxon>
    </lineage>
</organism>
<dbReference type="EMBL" id="VSSQ01018707">
    <property type="protein sequence ID" value="MPM62137.1"/>
    <property type="molecule type" value="Genomic_DNA"/>
</dbReference>
<dbReference type="AlphaFoldDB" id="A0A645B9R0"/>
<protein>
    <submittedName>
        <fullName evidence="1">Uncharacterized protein</fullName>
    </submittedName>
</protein>
<name>A0A645B9R0_9ZZZZ</name>
<proteinExistence type="predicted"/>
<sequence length="83" mass="9510">MFVENDDPSALILQLLQDGRGFFLDAVVFEFDQFNLGIGVQTFQKFGDFRLVVNILDPSDNNEFQQQILHRLHDSAGFESCLK</sequence>
<evidence type="ECO:0000313" key="1">
    <source>
        <dbReference type="EMBL" id="MPM62137.1"/>
    </source>
</evidence>
<gene>
    <name evidence="1" type="ORF">SDC9_109003</name>
</gene>